<name>A0ABY6PLG0_9ACTN</name>
<evidence type="ECO:0000313" key="5">
    <source>
        <dbReference type="Proteomes" id="UP001164963"/>
    </source>
</evidence>
<gene>
    <name evidence="4" type="ORF">NEH16_01915</name>
</gene>
<dbReference type="Pfam" id="PF01075">
    <property type="entry name" value="Glyco_transf_9"/>
    <property type="match status" value="1"/>
</dbReference>
<dbReference type="InterPro" id="IPR051199">
    <property type="entry name" value="LPS_LOS_Heptosyltrfase"/>
</dbReference>
<dbReference type="Gene3D" id="3.40.50.2000">
    <property type="entry name" value="Glycogen Phosphorylase B"/>
    <property type="match status" value="2"/>
</dbReference>
<evidence type="ECO:0000313" key="4">
    <source>
        <dbReference type="EMBL" id="UZK53042.1"/>
    </source>
</evidence>
<keyword evidence="2" id="KW-0808">Transferase</keyword>
<organism evidence="4 5">
    <name type="scientific">Streptomyces drozdowiczii</name>
    <dbReference type="NCBI Taxonomy" id="202862"/>
    <lineage>
        <taxon>Bacteria</taxon>
        <taxon>Bacillati</taxon>
        <taxon>Actinomycetota</taxon>
        <taxon>Actinomycetes</taxon>
        <taxon>Kitasatosporales</taxon>
        <taxon>Streptomycetaceae</taxon>
        <taxon>Streptomyces</taxon>
    </lineage>
</organism>
<evidence type="ECO:0000256" key="1">
    <source>
        <dbReference type="ARBA" id="ARBA00022676"/>
    </source>
</evidence>
<evidence type="ECO:0000256" key="2">
    <source>
        <dbReference type="ARBA" id="ARBA00022679"/>
    </source>
</evidence>
<dbReference type="PANTHER" id="PTHR30160:SF1">
    <property type="entry name" value="LIPOPOLYSACCHARIDE 1,2-N-ACETYLGLUCOSAMINETRANSFERASE-RELATED"/>
    <property type="match status" value="1"/>
</dbReference>
<dbReference type="EMBL" id="CP098740">
    <property type="protein sequence ID" value="UZK53042.1"/>
    <property type="molecule type" value="Genomic_DNA"/>
</dbReference>
<dbReference type="CDD" id="cd03789">
    <property type="entry name" value="GT9_LPS_heptosyltransferase"/>
    <property type="match status" value="1"/>
</dbReference>
<proteinExistence type="predicted"/>
<accession>A0ABY6PLG0</accession>
<keyword evidence="1" id="KW-0328">Glycosyltransferase</keyword>
<evidence type="ECO:0000256" key="3">
    <source>
        <dbReference type="SAM" id="MobiDB-lite"/>
    </source>
</evidence>
<dbReference type="PANTHER" id="PTHR30160">
    <property type="entry name" value="TETRAACYLDISACCHARIDE 4'-KINASE-RELATED"/>
    <property type="match status" value="1"/>
</dbReference>
<dbReference type="SUPFAM" id="SSF53756">
    <property type="entry name" value="UDP-Glycosyltransferase/glycogen phosphorylase"/>
    <property type="match status" value="1"/>
</dbReference>
<feature type="region of interest" description="Disordered" evidence="3">
    <location>
        <begin position="269"/>
        <end position="299"/>
    </location>
</feature>
<dbReference type="Proteomes" id="UP001164963">
    <property type="component" value="Chromosome"/>
</dbReference>
<sequence length="331" mass="34118">MSRVAETRPAVLVLRALGLGDLLAAVPALRGVRRAFPEYETVLAAPGSLAAAVRATGTVDVHFATPENGRQVPSLEHWPGPPPAVAIDLHGNGPLSHDALAALGPGRTLSFARPEADHPDPPRWRRDEHERLRWCRFLTAYGIPADPADVRVPPPAAPSAAPGAVVLHPGADAPARRWPAERYAAVAAALRDAGHRVVVSGGPGEEELCAEVAGRAGLGPADVLAGTLTFDGLSALVAHAALLVSGDTGPAHLAYAHGTRSVTLFGPVPPSLWGPPPDRRHTALRHPGPPGDPHAATPDPLLLRITVDEVLGSALAALHRGGAAKEAAGHG</sequence>
<dbReference type="InterPro" id="IPR002201">
    <property type="entry name" value="Glyco_trans_9"/>
</dbReference>
<protein>
    <submittedName>
        <fullName evidence="4">Glycosyltransferase family 9 protein</fullName>
    </submittedName>
</protein>
<reference evidence="4" key="1">
    <citation type="journal article" date="2022" name="Front. Microbiol.">
        <title>Mirubactin C rescues the lethal effect of cell wall biosynthesis mutations in Bacillus subtilis.</title>
        <authorList>
            <person name="Kepplinger B."/>
            <person name="Wen X."/>
            <person name="Tyler A.R."/>
            <person name="Kim B.Y."/>
            <person name="Brown J."/>
            <person name="Banks P."/>
            <person name="Dashti Y."/>
            <person name="Mackenzie E.S."/>
            <person name="Wills C."/>
            <person name="Kawai Y."/>
            <person name="Waldron K.J."/>
            <person name="Allenby N.E.E."/>
            <person name="Wu L.J."/>
            <person name="Hall M.J."/>
            <person name="Errington J."/>
        </authorList>
    </citation>
    <scope>NUCLEOTIDE SEQUENCE</scope>
    <source>
        <strain evidence="4">MDA8-470</strain>
    </source>
</reference>
<keyword evidence="5" id="KW-1185">Reference proteome</keyword>